<organism evidence="2 3">
    <name type="scientific">Actinidia chinensis var. chinensis</name>
    <name type="common">Chinese soft-hair kiwi</name>
    <dbReference type="NCBI Taxonomy" id="1590841"/>
    <lineage>
        <taxon>Eukaryota</taxon>
        <taxon>Viridiplantae</taxon>
        <taxon>Streptophyta</taxon>
        <taxon>Embryophyta</taxon>
        <taxon>Tracheophyta</taxon>
        <taxon>Spermatophyta</taxon>
        <taxon>Magnoliopsida</taxon>
        <taxon>eudicotyledons</taxon>
        <taxon>Gunneridae</taxon>
        <taxon>Pentapetalae</taxon>
        <taxon>asterids</taxon>
        <taxon>Ericales</taxon>
        <taxon>Actinidiaceae</taxon>
        <taxon>Actinidia</taxon>
    </lineage>
</organism>
<dbReference type="PANTHER" id="PTHR31170:SF25">
    <property type="entry name" value="BNAA09G04570D PROTEIN"/>
    <property type="match status" value="1"/>
</dbReference>
<dbReference type="InParanoid" id="A0A2R6S046"/>
<sequence length="435" mass="49392">MAQESSSSSADPSLLPLSLQRMLKELTPPPPPSRTFIHRVPPELRIGNEHHYTPTTVSIGPFHAASPRLNYAQQLKSQALNHFLDFNPSQRKTTLESLNHFLREIEAKARGFYAEAINLSSDDFVNMMLLDGCFILALLTDDYEIPVDTERELFLHRILQDLLLLENQLPFFVLEGLSQLEGVFLSDLANGNFRLYILKFFLPILPNHSLLQQDLVFSDTTPMNLLELVLLSVFPTCPRNAPLLPFHSHCFRKINLSELALYGITFKSNFAADSITDIRFSPNGVLEIPPLLINESSTSLFKNLLAFVMCFGAQTQSCLVSYLFLMDSLLDTDKDVERLVSAGVLKTTLNDKQALVTLLTDLAANMVVKGDHMEYYKGVYTGLQKYCDSRLARWRAKFMRYSFDLRLGILNCIILFILIVIQTLFSIWTRNVCKN</sequence>
<dbReference type="InterPro" id="IPR004158">
    <property type="entry name" value="DUF247_pln"/>
</dbReference>
<name>A0A2R6S046_ACTCC</name>
<evidence type="ECO:0000256" key="1">
    <source>
        <dbReference type="SAM" id="Phobius"/>
    </source>
</evidence>
<evidence type="ECO:0000313" key="3">
    <source>
        <dbReference type="Proteomes" id="UP000241394"/>
    </source>
</evidence>
<dbReference type="OMA" id="CRIPNDI"/>
<dbReference type="Pfam" id="PF03140">
    <property type="entry name" value="DUF247"/>
    <property type="match status" value="1"/>
</dbReference>
<keyword evidence="1" id="KW-0472">Membrane</keyword>
<feature type="transmembrane region" description="Helical" evidence="1">
    <location>
        <begin position="407"/>
        <end position="428"/>
    </location>
</feature>
<keyword evidence="1" id="KW-1133">Transmembrane helix</keyword>
<dbReference type="OrthoDB" id="1658484at2759"/>
<keyword evidence="1" id="KW-0812">Transmembrane</keyword>
<dbReference type="STRING" id="1590841.A0A2R6S046"/>
<proteinExistence type="predicted"/>
<protein>
    <submittedName>
        <fullName evidence="2">UPF0481 protein</fullName>
    </submittedName>
</protein>
<gene>
    <name evidence="2" type="ORF">CEY00_Acc00126</name>
</gene>
<reference evidence="2 3" key="1">
    <citation type="submission" date="2017-07" db="EMBL/GenBank/DDBJ databases">
        <title>An improved, manually edited Actinidia chinensis var. chinensis (kiwifruit) genome highlights the challenges associated with draft genomes and gene prediction in plants.</title>
        <authorList>
            <person name="Pilkington S."/>
            <person name="Crowhurst R."/>
            <person name="Hilario E."/>
            <person name="Nardozza S."/>
            <person name="Fraser L."/>
            <person name="Peng Y."/>
            <person name="Gunaseelan K."/>
            <person name="Simpson R."/>
            <person name="Tahir J."/>
            <person name="Deroles S."/>
            <person name="Templeton K."/>
            <person name="Luo Z."/>
            <person name="Davy M."/>
            <person name="Cheng C."/>
            <person name="Mcneilage M."/>
            <person name="Scaglione D."/>
            <person name="Liu Y."/>
            <person name="Zhang Q."/>
            <person name="Datson P."/>
            <person name="De Silva N."/>
            <person name="Gardiner S."/>
            <person name="Bassett H."/>
            <person name="Chagne D."/>
            <person name="Mccallum J."/>
            <person name="Dzierzon H."/>
            <person name="Deng C."/>
            <person name="Wang Y.-Y."/>
            <person name="Barron N."/>
            <person name="Manako K."/>
            <person name="Bowen J."/>
            <person name="Foster T."/>
            <person name="Erridge Z."/>
            <person name="Tiffin H."/>
            <person name="Waite C."/>
            <person name="Davies K."/>
            <person name="Grierson E."/>
            <person name="Laing W."/>
            <person name="Kirk R."/>
            <person name="Chen X."/>
            <person name="Wood M."/>
            <person name="Montefiori M."/>
            <person name="Brummell D."/>
            <person name="Schwinn K."/>
            <person name="Catanach A."/>
            <person name="Fullerton C."/>
            <person name="Li D."/>
            <person name="Meiyalaghan S."/>
            <person name="Nieuwenhuizen N."/>
            <person name="Read N."/>
            <person name="Prakash R."/>
            <person name="Hunter D."/>
            <person name="Zhang H."/>
            <person name="Mckenzie M."/>
            <person name="Knabel M."/>
            <person name="Harris A."/>
            <person name="Allan A."/>
            <person name="Chen A."/>
            <person name="Janssen B."/>
            <person name="Plunkett B."/>
            <person name="Dwamena C."/>
            <person name="Voogd C."/>
            <person name="Leif D."/>
            <person name="Lafferty D."/>
            <person name="Souleyre E."/>
            <person name="Varkonyi-Gasic E."/>
            <person name="Gambi F."/>
            <person name="Hanley J."/>
            <person name="Yao J.-L."/>
            <person name="Cheung J."/>
            <person name="David K."/>
            <person name="Warren B."/>
            <person name="Marsh K."/>
            <person name="Snowden K."/>
            <person name="Lin-Wang K."/>
            <person name="Brian L."/>
            <person name="Martinez-Sanchez M."/>
            <person name="Wang M."/>
            <person name="Ileperuma N."/>
            <person name="Macnee N."/>
            <person name="Campin R."/>
            <person name="Mcatee P."/>
            <person name="Drummond R."/>
            <person name="Espley R."/>
            <person name="Ireland H."/>
            <person name="Wu R."/>
            <person name="Atkinson R."/>
            <person name="Karunairetnam S."/>
            <person name="Bulley S."/>
            <person name="Chunkath S."/>
            <person name="Hanley Z."/>
            <person name="Storey R."/>
            <person name="Thrimawithana A."/>
            <person name="Thomson S."/>
            <person name="David C."/>
            <person name="Testolin R."/>
        </authorList>
    </citation>
    <scope>NUCLEOTIDE SEQUENCE [LARGE SCALE GENOMIC DNA]</scope>
    <source>
        <strain evidence="3">cv. Red5</strain>
        <tissue evidence="2">Young leaf</tissue>
    </source>
</reference>
<keyword evidence="3" id="KW-1185">Reference proteome</keyword>
<dbReference type="EMBL" id="NKQK01000001">
    <property type="protein sequence ID" value="PSS35643.1"/>
    <property type="molecule type" value="Genomic_DNA"/>
</dbReference>
<dbReference type="AlphaFoldDB" id="A0A2R6S046"/>
<dbReference type="Gramene" id="PSS35643">
    <property type="protein sequence ID" value="PSS35643"/>
    <property type="gene ID" value="CEY00_Acc00126"/>
</dbReference>
<dbReference type="Proteomes" id="UP000241394">
    <property type="component" value="Chromosome LG1"/>
</dbReference>
<dbReference type="PANTHER" id="PTHR31170">
    <property type="entry name" value="BNAC04G53230D PROTEIN"/>
    <property type="match status" value="1"/>
</dbReference>
<accession>A0A2R6S046</accession>
<evidence type="ECO:0000313" key="2">
    <source>
        <dbReference type="EMBL" id="PSS35643.1"/>
    </source>
</evidence>
<comment type="caution">
    <text evidence="2">The sequence shown here is derived from an EMBL/GenBank/DDBJ whole genome shotgun (WGS) entry which is preliminary data.</text>
</comment>
<reference evidence="3" key="2">
    <citation type="journal article" date="2018" name="BMC Genomics">
        <title>A manually annotated Actinidia chinensis var. chinensis (kiwifruit) genome highlights the challenges associated with draft genomes and gene prediction in plants.</title>
        <authorList>
            <person name="Pilkington S.M."/>
            <person name="Crowhurst R."/>
            <person name="Hilario E."/>
            <person name="Nardozza S."/>
            <person name="Fraser L."/>
            <person name="Peng Y."/>
            <person name="Gunaseelan K."/>
            <person name="Simpson R."/>
            <person name="Tahir J."/>
            <person name="Deroles S.C."/>
            <person name="Templeton K."/>
            <person name="Luo Z."/>
            <person name="Davy M."/>
            <person name="Cheng C."/>
            <person name="McNeilage M."/>
            <person name="Scaglione D."/>
            <person name="Liu Y."/>
            <person name="Zhang Q."/>
            <person name="Datson P."/>
            <person name="De Silva N."/>
            <person name="Gardiner S.E."/>
            <person name="Bassett H."/>
            <person name="Chagne D."/>
            <person name="McCallum J."/>
            <person name="Dzierzon H."/>
            <person name="Deng C."/>
            <person name="Wang Y.Y."/>
            <person name="Barron L."/>
            <person name="Manako K."/>
            <person name="Bowen J."/>
            <person name="Foster T.M."/>
            <person name="Erridge Z.A."/>
            <person name="Tiffin H."/>
            <person name="Waite C.N."/>
            <person name="Davies K.M."/>
            <person name="Grierson E.P."/>
            <person name="Laing W.A."/>
            <person name="Kirk R."/>
            <person name="Chen X."/>
            <person name="Wood M."/>
            <person name="Montefiori M."/>
            <person name="Brummell D.A."/>
            <person name="Schwinn K.E."/>
            <person name="Catanach A."/>
            <person name="Fullerton C."/>
            <person name="Li D."/>
            <person name="Meiyalaghan S."/>
            <person name="Nieuwenhuizen N."/>
            <person name="Read N."/>
            <person name="Prakash R."/>
            <person name="Hunter D."/>
            <person name="Zhang H."/>
            <person name="McKenzie M."/>
            <person name="Knabel M."/>
            <person name="Harris A."/>
            <person name="Allan A.C."/>
            <person name="Gleave A."/>
            <person name="Chen A."/>
            <person name="Janssen B.J."/>
            <person name="Plunkett B."/>
            <person name="Ampomah-Dwamena C."/>
            <person name="Voogd C."/>
            <person name="Leif D."/>
            <person name="Lafferty D."/>
            <person name="Souleyre E.J.F."/>
            <person name="Varkonyi-Gasic E."/>
            <person name="Gambi F."/>
            <person name="Hanley J."/>
            <person name="Yao J.L."/>
            <person name="Cheung J."/>
            <person name="David K.M."/>
            <person name="Warren B."/>
            <person name="Marsh K."/>
            <person name="Snowden K.C."/>
            <person name="Lin-Wang K."/>
            <person name="Brian L."/>
            <person name="Martinez-Sanchez M."/>
            <person name="Wang M."/>
            <person name="Ileperuma N."/>
            <person name="Macnee N."/>
            <person name="Campin R."/>
            <person name="McAtee P."/>
            <person name="Drummond R.S.M."/>
            <person name="Espley R.V."/>
            <person name="Ireland H.S."/>
            <person name="Wu R."/>
            <person name="Atkinson R.G."/>
            <person name="Karunairetnam S."/>
            <person name="Bulley S."/>
            <person name="Chunkath S."/>
            <person name="Hanley Z."/>
            <person name="Storey R."/>
            <person name="Thrimawithana A.H."/>
            <person name="Thomson S."/>
            <person name="David C."/>
            <person name="Testolin R."/>
            <person name="Huang H."/>
            <person name="Hellens R.P."/>
            <person name="Schaffer R.J."/>
        </authorList>
    </citation>
    <scope>NUCLEOTIDE SEQUENCE [LARGE SCALE GENOMIC DNA]</scope>
    <source>
        <strain evidence="3">cv. Red5</strain>
    </source>
</reference>